<keyword evidence="3" id="KW-1185">Reference proteome</keyword>
<protein>
    <submittedName>
        <fullName evidence="2">Uncharacterized protein</fullName>
    </submittedName>
</protein>
<comment type="caution">
    <text evidence="2">The sequence shown here is derived from an EMBL/GenBank/DDBJ whole genome shotgun (WGS) entry which is preliminary data.</text>
</comment>
<feature type="region of interest" description="Disordered" evidence="1">
    <location>
        <begin position="120"/>
        <end position="149"/>
    </location>
</feature>
<dbReference type="EMBL" id="JABCRI010000012">
    <property type="protein sequence ID" value="KAF8395992.1"/>
    <property type="molecule type" value="Genomic_DNA"/>
</dbReference>
<evidence type="ECO:0000313" key="2">
    <source>
        <dbReference type="EMBL" id="KAF8395992.1"/>
    </source>
</evidence>
<proteinExistence type="predicted"/>
<reference evidence="2 3" key="1">
    <citation type="submission" date="2020-04" db="EMBL/GenBank/DDBJ databases">
        <title>Plant Genome Project.</title>
        <authorList>
            <person name="Zhang R.-G."/>
        </authorList>
    </citation>
    <scope>NUCLEOTIDE SEQUENCE [LARGE SCALE GENOMIC DNA]</scope>
    <source>
        <strain evidence="2">YNK0</strain>
        <tissue evidence="2">Leaf</tissue>
    </source>
</reference>
<name>A0A834Z341_TETSI</name>
<evidence type="ECO:0000313" key="3">
    <source>
        <dbReference type="Proteomes" id="UP000655225"/>
    </source>
</evidence>
<dbReference type="Proteomes" id="UP000655225">
    <property type="component" value="Unassembled WGS sequence"/>
</dbReference>
<feature type="region of interest" description="Disordered" evidence="1">
    <location>
        <begin position="276"/>
        <end position="305"/>
    </location>
</feature>
<dbReference type="AlphaFoldDB" id="A0A834Z341"/>
<organism evidence="2 3">
    <name type="scientific">Tetracentron sinense</name>
    <name type="common">Spur-leaf</name>
    <dbReference type="NCBI Taxonomy" id="13715"/>
    <lineage>
        <taxon>Eukaryota</taxon>
        <taxon>Viridiplantae</taxon>
        <taxon>Streptophyta</taxon>
        <taxon>Embryophyta</taxon>
        <taxon>Tracheophyta</taxon>
        <taxon>Spermatophyta</taxon>
        <taxon>Magnoliopsida</taxon>
        <taxon>Trochodendrales</taxon>
        <taxon>Trochodendraceae</taxon>
        <taxon>Tetracentron</taxon>
    </lineage>
</organism>
<evidence type="ECO:0000256" key="1">
    <source>
        <dbReference type="SAM" id="MobiDB-lite"/>
    </source>
</evidence>
<gene>
    <name evidence="2" type="ORF">HHK36_017603</name>
</gene>
<sequence length="404" mass="42623">MPAASAAARSVLRSTSVHNATAKVTTEAKGHPRVQWEEEKVNQGFKDMKETHNCDLSMGAFTLGVNRANMHGMGTIPLAVDCISADIRLAKLRSSSPGLLNSKSGGLLLTVGEARGNIREQESMGGGNGALSPSELRFQREGGGSGGAVKGIDHSRRLSFLSEVEAAFVTPEHGMRKAREGSGGPESSVVAKAVRVGGKLDGGNCGVYKEGLTGRFWDDGSGGSEFEHYTPLVFGELAGEQEVSGLLAEVPGSSNFEDGGPGVDLGTQPVPYLEQRSPASRVEERQGEGQRGLVVSSGEGEADRSVKESTVRMFGMGQAQRAQPFEGTRVSVSGEKQLGAVLGAGSQGHPLGKQLSLLPLMSQGEVSKWVVDNVEAMGRELGVSTEGRQVDVRCLYSRLEERKE</sequence>
<accession>A0A834Z341</accession>